<dbReference type="EMBL" id="CM037624">
    <property type="protein sequence ID" value="KAH8011221.1"/>
    <property type="molecule type" value="Genomic_DNA"/>
</dbReference>
<name>A0ACB8FWV3_9SAUR</name>
<evidence type="ECO:0000313" key="1">
    <source>
        <dbReference type="EMBL" id="KAH8011221.1"/>
    </source>
</evidence>
<keyword evidence="2" id="KW-1185">Reference proteome</keyword>
<accession>A0ACB8FWV3</accession>
<protein>
    <submittedName>
        <fullName evidence="1">Extended synaptotagmin-2</fullName>
    </submittedName>
</protein>
<sequence>MCTPDDRLPYMLASGLSDTIILDIISNYLVLPNRITVPLVSELQIAQLRFPIPKGVLRIHFLEAQDLERKDTFLKGTIKGKSDPYGIIRVGNQIFQSKVIKENLNPKWNEVYEALVYEHPGQELEIELFDEDPDKDDFLGSLMIDLIEVEKERYLDEWFTLDEVSKGKLHLKLEWLTLMPTVETLDQVLKSIRADKDQANDGLSSALLILYLDSARNLPVMELWLQSDPKGKGEFDIGLAL</sequence>
<comment type="caution">
    <text evidence="1">The sequence shown here is derived from an EMBL/GenBank/DDBJ whole genome shotgun (WGS) entry which is preliminary data.</text>
</comment>
<dbReference type="Proteomes" id="UP000827872">
    <property type="component" value="Linkage Group LG11"/>
</dbReference>
<organism evidence="1 2">
    <name type="scientific">Sphaerodactylus townsendi</name>
    <dbReference type="NCBI Taxonomy" id="933632"/>
    <lineage>
        <taxon>Eukaryota</taxon>
        <taxon>Metazoa</taxon>
        <taxon>Chordata</taxon>
        <taxon>Craniata</taxon>
        <taxon>Vertebrata</taxon>
        <taxon>Euteleostomi</taxon>
        <taxon>Lepidosauria</taxon>
        <taxon>Squamata</taxon>
        <taxon>Bifurcata</taxon>
        <taxon>Gekkota</taxon>
        <taxon>Sphaerodactylidae</taxon>
        <taxon>Sphaerodactylus</taxon>
    </lineage>
</organism>
<evidence type="ECO:0000313" key="2">
    <source>
        <dbReference type="Proteomes" id="UP000827872"/>
    </source>
</evidence>
<proteinExistence type="predicted"/>
<gene>
    <name evidence="1" type="primary">ESYT2_3</name>
    <name evidence="1" type="ORF">K3G42_020382</name>
</gene>
<reference evidence="1" key="1">
    <citation type="submission" date="2021-08" db="EMBL/GenBank/DDBJ databases">
        <title>The first chromosome-level gecko genome reveals the dynamic sex chromosomes of Neotropical dwarf geckos (Sphaerodactylidae: Sphaerodactylus).</title>
        <authorList>
            <person name="Pinto B.J."/>
            <person name="Keating S.E."/>
            <person name="Gamble T."/>
        </authorList>
    </citation>
    <scope>NUCLEOTIDE SEQUENCE</scope>
    <source>
        <strain evidence="1">TG3544</strain>
    </source>
</reference>